<dbReference type="PANTHER" id="PTHR30504:SF4">
    <property type="entry name" value="GLUCANS BIOSYNTHESIS PROTEIN G"/>
    <property type="match status" value="1"/>
</dbReference>
<dbReference type="InterPro" id="IPR014756">
    <property type="entry name" value="Ig_E-set"/>
</dbReference>
<proteinExistence type="inferred from homology"/>
<dbReference type="InterPro" id="IPR007444">
    <property type="entry name" value="Glucan_biosyn_MdoG_C"/>
</dbReference>
<feature type="compositionally biased region" description="Polar residues" evidence="7">
    <location>
        <begin position="67"/>
        <end position="78"/>
    </location>
</feature>
<dbReference type="InterPro" id="IPR014718">
    <property type="entry name" value="GH-type_carb-bd"/>
</dbReference>
<evidence type="ECO:0000256" key="6">
    <source>
        <dbReference type="ARBA" id="ARBA00022764"/>
    </source>
</evidence>
<dbReference type="SUPFAM" id="SSF74650">
    <property type="entry name" value="Galactose mutarotase-like"/>
    <property type="match status" value="1"/>
</dbReference>
<dbReference type="Proteomes" id="UP000253226">
    <property type="component" value="Unassembled WGS sequence"/>
</dbReference>
<dbReference type="Gene3D" id="2.70.98.10">
    <property type="match status" value="1"/>
</dbReference>
<accession>A0A367W0N8</accession>
<name>A0A367W0N8_9PROT</name>
<dbReference type="SUPFAM" id="SSF81296">
    <property type="entry name" value="E set domains"/>
    <property type="match status" value="1"/>
</dbReference>
<dbReference type="PANTHER" id="PTHR30504">
    <property type="entry name" value="GLUCANS BIOSYNTHESIS PROTEIN"/>
    <property type="match status" value="1"/>
</dbReference>
<evidence type="ECO:0000256" key="5">
    <source>
        <dbReference type="ARBA" id="ARBA00022729"/>
    </source>
</evidence>
<dbReference type="InterPro" id="IPR011013">
    <property type="entry name" value="Gal_mutarotase_sf_dom"/>
</dbReference>
<organism evidence="9 10">
    <name type="scientific">Thalassospira profundimaris</name>
    <dbReference type="NCBI Taxonomy" id="502049"/>
    <lineage>
        <taxon>Bacteria</taxon>
        <taxon>Pseudomonadati</taxon>
        <taxon>Pseudomonadota</taxon>
        <taxon>Alphaproteobacteria</taxon>
        <taxon>Rhodospirillales</taxon>
        <taxon>Thalassospiraceae</taxon>
        <taxon>Thalassospira</taxon>
    </lineage>
</organism>
<dbReference type="OrthoDB" id="9777817at2"/>
<evidence type="ECO:0000259" key="8">
    <source>
        <dbReference type="Pfam" id="PF04349"/>
    </source>
</evidence>
<sequence>MTQHNSRHSAMSVKHVLLVAIATGTILFGAPIATMAQTSDPAAVKSDATETATDPAAQAPSEPATPAVTSETTTPQTQEDVDAGDVAPVSSDEEKSADAAKTAVSAPVMFDPAMVIDRARNLAQAPFENPHRELPEALANLGTDEYEQIRFKSQRAFFNPDNSDFSLELFHPGNMYDVPVAINLVRDGEIQVIPFSAGLFDFGKTGLSANDFSTQGYAGFRLRYPLSNVGSSDELTRFLGASYFRLQGEGQSIGQMARGVAIDLAGPTGEEIPVFKEFWIVEPQKGDQTITVYGLLDSERVTGAFQFEIMPGNRSQADVKANLFFRDGVEKIGIAPLNGMFLFGEQRRRSFDDYRGEVHSSDGLLINNGRGEWLWRPLDNPVHLQMSSFLDENPIGFGLLQRDRDFDHYQDLDRRFDRQPGYWVKPKGNWGKGHVELVEIPSPSETNDNIVAYWVPETKPVAGGEMELEYSITATRDGGGLHDLAQATDTRLMRMAAQGDDAARTRFVLNFAGGDLDYFIRDIKNLRADVSASDGTIENIRVMADPENGGVRVFFDLISDSDATSSNLRVFLLHKDKVLSETWTMPWVF</sequence>
<keyword evidence="5" id="KW-0732">Signal</keyword>
<gene>
    <name evidence="9" type="ORF">TH19_18325</name>
</gene>
<dbReference type="AlphaFoldDB" id="A0A367W0N8"/>
<evidence type="ECO:0000313" key="10">
    <source>
        <dbReference type="Proteomes" id="UP000253226"/>
    </source>
</evidence>
<keyword evidence="6" id="KW-0574">Periplasm</keyword>
<dbReference type="GO" id="GO:0051274">
    <property type="term" value="P:beta-glucan biosynthetic process"/>
    <property type="evidence" value="ECO:0007669"/>
    <property type="project" value="TreeGrafter"/>
</dbReference>
<evidence type="ECO:0000256" key="1">
    <source>
        <dbReference type="ARBA" id="ARBA00004418"/>
    </source>
</evidence>
<protein>
    <recommendedName>
        <fullName evidence="4">Glucans biosynthesis protein G</fullName>
    </recommendedName>
</protein>
<feature type="region of interest" description="Disordered" evidence="7">
    <location>
        <begin position="43"/>
        <end position="101"/>
    </location>
</feature>
<evidence type="ECO:0000256" key="3">
    <source>
        <dbReference type="ARBA" id="ARBA00009284"/>
    </source>
</evidence>
<dbReference type="FunFam" id="2.70.98.10:FF:000001">
    <property type="entry name" value="Glucans biosynthesis protein G"/>
    <property type="match status" value="1"/>
</dbReference>
<evidence type="ECO:0000256" key="4">
    <source>
        <dbReference type="ARBA" id="ARBA00015376"/>
    </source>
</evidence>
<comment type="similarity">
    <text evidence="3">Belongs to the OpgD/OpgG family.</text>
</comment>
<dbReference type="PIRSF" id="PIRSF006281">
    <property type="entry name" value="MdoG"/>
    <property type="match status" value="1"/>
</dbReference>
<feature type="domain" description="Glucan biosynthesis periplasmic MdoG C-terminal" evidence="8">
    <location>
        <begin position="110"/>
        <end position="587"/>
    </location>
</feature>
<comment type="caution">
    <text evidence="9">The sequence shown here is derived from an EMBL/GenBank/DDBJ whole genome shotgun (WGS) entry which is preliminary data.</text>
</comment>
<dbReference type="GO" id="GO:0030246">
    <property type="term" value="F:carbohydrate binding"/>
    <property type="evidence" value="ECO:0007669"/>
    <property type="project" value="InterPro"/>
</dbReference>
<evidence type="ECO:0000256" key="7">
    <source>
        <dbReference type="SAM" id="MobiDB-lite"/>
    </source>
</evidence>
<evidence type="ECO:0000313" key="9">
    <source>
        <dbReference type="EMBL" id="RCK32865.1"/>
    </source>
</evidence>
<dbReference type="EMBL" id="JPWF01000014">
    <property type="protein sequence ID" value="RCK32865.1"/>
    <property type="molecule type" value="Genomic_DNA"/>
</dbReference>
<dbReference type="Pfam" id="PF04349">
    <property type="entry name" value="MdoG"/>
    <property type="match status" value="1"/>
</dbReference>
<evidence type="ECO:0000256" key="2">
    <source>
        <dbReference type="ARBA" id="ARBA00005001"/>
    </source>
</evidence>
<comment type="pathway">
    <text evidence="2">Glycan metabolism; osmoregulated periplasmic glucan (OPG) biosynthesis.</text>
</comment>
<dbReference type="GO" id="GO:0030288">
    <property type="term" value="C:outer membrane-bounded periplasmic space"/>
    <property type="evidence" value="ECO:0007669"/>
    <property type="project" value="TreeGrafter"/>
</dbReference>
<reference evidence="9 10" key="1">
    <citation type="submission" date="2014-07" db="EMBL/GenBank/DDBJ databases">
        <title>Draft genome sequence of Thalassospira profundimaris 35.</title>
        <authorList>
            <person name="Lai Q."/>
            <person name="Shao Z."/>
        </authorList>
    </citation>
    <scope>NUCLEOTIDE SEQUENCE [LARGE SCALE GENOMIC DNA]</scope>
    <source>
        <strain evidence="9 10">35</strain>
    </source>
</reference>
<comment type="subcellular location">
    <subcellularLocation>
        <location evidence="1">Periplasm</location>
    </subcellularLocation>
</comment>
<dbReference type="GO" id="GO:0003824">
    <property type="term" value="F:catalytic activity"/>
    <property type="evidence" value="ECO:0007669"/>
    <property type="project" value="InterPro"/>
</dbReference>
<dbReference type="InterPro" id="IPR014438">
    <property type="entry name" value="Glucan_biosyn_MdoG/MdoD"/>
</dbReference>